<accession>A0A384ZY38</accession>
<keyword evidence="2" id="KW-1185">Reference proteome</keyword>
<evidence type="ECO:0000313" key="1">
    <source>
        <dbReference type="EMBL" id="AXG67168.1"/>
    </source>
</evidence>
<evidence type="ECO:0000313" key="2">
    <source>
        <dbReference type="Proteomes" id="UP000262440"/>
    </source>
</evidence>
<proteinExistence type="predicted"/>
<organism evidence="1 2">
    <name type="scientific">Dickeya phage vB_DsoM_AD1</name>
    <dbReference type="NCBI Taxonomy" id="2283029"/>
    <lineage>
        <taxon>Viruses</taxon>
        <taxon>Duplodnaviria</taxon>
        <taxon>Heunggongvirae</taxon>
        <taxon>Uroviricota</taxon>
        <taxon>Caudoviricetes</taxon>
        <taxon>Alexandravirus</taxon>
        <taxon>Alexandravirus AD1</taxon>
    </lineage>
</organism>
<sequence length="631" mass="69575">MSDQATAGGVKDQGYFGLLLDGKAPPSMPNLIRSVHVYENTFAIPCARIVFSDQTNVLRSSHAIVDGTKVTMVMGPDQDSASTLTFSVFAVKEYGESGTPMLDVLCILDAPTFIFDTRSFSIHGTSIDALNQVASFSGLTPDFGDVQTSDIMNWVSATCSPKKFTHMIEQHMWISEEALPKMFITADKRMVVRDINKLFDDEPKAYWLFNHVPIGKSPMYNLHEFRPKSMSGIFNGMSNYGEKLMWADSTGKTNELSSVTVRSRDPLNINSDTRGTIAGTRKTYAQPTNDINTHNKYMEARYSNKRQSMTYTETARALVLGGCPEVDLFDIVDVSAGVINGQREVETDIKVSGKWLVIGRTRVFVGGMYSEAFLLSRNFTPVEGTSNIGGGSNIIQTPLSTVASILRPFQINSNIKQALDGSNPIDFLAQQHNLQLDVMLDQFQTDSEAFKFPELAAKYGEGADYLNSLMQEFNMAKYLTGICNALNTLEKLSVNLAINYKGGILDALANRIDSMENMLGGFTRDVNGLIANGDIPAEYLDGPQINQRCVSNKLEDMNRMLSDALPDKCLDAFSISKLLGPSTNLAQLIRQQEENLRNFLCSLGDGTVDGSSKRGTPDGDKLEMYLPRVNQ</sequence>
<gene>
    <name evidence="1" type="ORF">AD1_124</name>
</gene>
<dbReference type="EMBL" id="MH460463">
    <property type="protein sequence ID" value="AXG67168.1"/>
    <property type="molecule type" value="Genomic_DNA"/>
</dbReference>
<name>A0A384ZY38_9CAUD</name>
<dbReference type="Proteomes" id="UP000262440">
    <property type="component" value="Segment"/>
</dbReference>
<protein>
    <submittedName>
        <fullName evidence="1">Uncharacterized protein</fullName>
    </submittedName>
</protein>
<reference evidence="1 2" key="1">
    <citation type="journal article" date="2018" name="Front. Microbiol.">
        <title>Jumbo Bacteriophages Are Represented Within an Increasing Diversity of Environmental Viruses Infecting the Emerging Phytopathogen, Dickeya solani.</title>
        <authorList>
            <person name="Day A.W."/>
            <person name="Ahn J."/>
            <person name="Salmond G.P.C."/>
        </authorList>
    </citation>
    <scope>NUCLEOTIDE SEQUENCE [LARGE SCALE GENOMIC DNA]</scope>
</reference>